<proteinExistence type="inferred from homology"/>
<accession>A0A093V8L6</accession>
<gene>
    <name evidence="6" type="ORF">GQ26_0380170</name>
</gene>
<dbReference type="Gene3D" id="3.40.50.1820">
    <property type="entry name" value="alpha/beta hydrolase"/>
    <property type="match status" value="1"/>
</dbReference>
<dbReference type="InterPro" id="IPR029058">
    <property type="entry name" value="AB_hydrolase_fold"/>
</dbReference>
<dbReference type="EMBL" id="JPOX01000038">
    <property type="protein sequence ID" value="KFX43036.1"/>
    <property type="molecule type" value="Genomic_DNA"/>
</dbReference>
<evidence type="ECO:0000256" key="1">
    <source>
        <dbReference type="ARBA" id="ARBA00010040"/>
    </source>
</evidence>
<name>A0A093V8L6_TALMA</name>
<sequence length="476" mass="54202">MRKEIRILDLRTLRRSWQITENIGANSPQWLGSSSNLIWLEPLRNGYTNLVIRDARLVDNEYIAGPVPGHISNLRVTSIPFIEDTDDDLGFAVVGKVHTDGSLFNPTEQSSTFDNVAGHSHTKRRADWFTSPQNSIIWFGTLTRPSEAPNGRYVMGKLTNLMDHFKLTTISLRITSGQEEDCRDFDINSWAIAFVGSDFDEESQQSSCSCYVCPMLRWDGYPLDSLYYAFSHRGLGGNISSPILKHNDTTVAFLSQKTRGYSSDKNRVIFIHNNQTSESEELFESQDGSRSYGQGFTDAIRGSWGGLQYNDLQKVFEYVQNNVNYANIERAVAIGHGYGGYMVNWIQGHDFGRLFKALITDNGIFSMKTQLAGNMQSLRHDFNGLPRENSSEWQKWDPAQYAGHWQTPHLVIHNELNLQQPLAQGLASFHTLQLRGVETMLLTFPDESHSHKNPENLLLWYHTLIDWMDKLVKSQH</sequence>
<protein>
    <recommendedName>
        <fullName evidence="4">Dipeptidyl-peptidase V</fullName>
    </recommendedName>
</protein>
<organism evidence="6">
    <name type="scientific">Talaromyces marneffei PM1</name>
    <dbReference type="NCBI Taxonomy" id="1077442"/>
    <lineage>
        <taxon>Eukaryota</taxon>
        <taxon>Fungi</taxon>
        <taxon>Dikarya</taxon>
        <taxon>Ascomycota</taxon>
        <taxon>Pezizomycotina</taxon>
        <taxon>Eurotiomycetes</taxon>
        <taxon>Eurotiomycetidae</taxon>
        <taxon>Eurotiales</taxon>
        <taxon>Trichocomaceae</taxon>
        <taxon>Talaromyces</taxon>
        <taxon>Talaromyces sect. Talaromyces</taxon>
    </lineage>
</organism>
<evidence type="ECO:0000259" key="5">
    <source>
        <dbReference type="Pfam" id="PF00326"/>
    </source>
</evidence>
<evidence type="ECO:0000256" key="2">
    <source>
        <dbReference type="ARBA" id="ARBA00022729"/>
    </source>
</evidence>
<dbReference type="Pfam" id="PF00326">
    <property type="entry name" value="Peptidase_S9"/>
    <property type="match status" value="1"/>
</dbReference>
<dbReference type="SUPFAM" id="SSF53474">
    <property type="entry name" value="alpha/beta-Hydrolases"/>
    <property type="match status" value="1"/>
</dbReference>
<feature type="domain" description="Peptidase S9 prolyl oligopeptidase catalytic" evidence="5">
    <location>
        <begin position="288"/>
        <end position="474"/>
    </location>
</feature>
<reference evidence="6" key="1">
    <citation type="journal article" date="2014" name="PLoS Genet.">
        <title>Signature Gene Expression Reveals Novel Clues to the Molecular Mechanisms of Dimorphic Transition in Penicillium marneffei.</title>
        <authorList>
            <person name="Yang E."/>
            <person name="Wang G."/>
            <person name="Cai J."/>
            <person name="Woo P.C."/>
            <person name="Lau S.K."/>
            <person name="Yuen K.-Y."/>
            <person name="Chow W.-N."/>
            <person name="Lin X."/>
        </authorList>
    </citation>
    <scope>NUCLEOTIDE SEQUENCE [LARGE SCALE GENOMIC DNA]</scope>
    <source>
        <strain evidence="6">PM1</strain>
    </source>
</reference>
<keyword evidence="2" id="KW-0732">Signal</keyword>
<dbReference type="AlphaFoldDB" id="A0A093V8L6"/>
<evidence type="ECO:0000256" key="4">
    <source>
        <dbReference type="ARBA" id="ARBA00032829"/>
    </source>
</evidence>
<dbReference type="eggNOG" id="KOG2100">
    <property type="taxonomic scope" value="Eukaryota"/>
</dbReference>
<dbReference type="HOGENOM" id="CLU_008615_0_1_1"/>
<dbReference type="GO" id="GO:0006508">
    <property type="term" value="P:proteolysis"/>
    <property type="evidence" value="ECO:0007669"/>
    <property type="project" value="InterPro"/>
</dbReference>
<comment type="similarity">
    <text evidence="1">Belongs to the peptidase S9C family.</text>
</comment>
<dbReference type="GO" id="GO:0004252">
    <property type="term" value="F:serine-type endopeptidase activity"/>
    <property type="evidence" value="ECO:0007669"/>
    <property type="project" value="TreeGrafter"/>
</dbReference>
<keyword evidence="3" id="KW-0378">Hydrolase</keyword>
<dbReference type="InterPro" id="IPR001375">
    <property type="entry name" value="Peptidase_S9_cat"/>
</dbReference>
<evidence type="ECO:0000313" key="6">
    <source>
        <dbReference type="EMBL" id="KFX43036.1"/>
    </source>
</evidence>
<dbReference type="PANTHER" id="PTHR42776">
    <property type="entry name" value="SERINE PEPTIDASE S9 FAMILY MEMBER"/>
    <property type="match status" value="1"/>
</dbReference>
<comment type="caution">
    <text evidence="6">The sequence shown here is derived from an EMBL/GenBank/DDBJ whole genome shotgun (WGS) entry which is preliminary data.</text>
</comment>
<dbReference type="PANTHER" id="PTHR42776:SF13">
    <property type="entry name" value="DIPEPTIDYL-PEPTIDASE 5"/>
    <property type="match status" value="1"/>
</dbReference>
<evidence type="ECO:0000256" key="3">
    <source>
        <dbReference type="ARBA" id="ARBA00022801"/>
    </source>
</evidence>